<evidence type="ECO:0000256" key="1">
    <source>
        <dbReference type="SAM" id="MobiDB-lite"/>
    </source>
</evidence>
<feature type="compositionally biased region" description="Polar residues" evidence="1">
    <location>
        <begin position="27"/>
        <end position="41"/>
    </location>
</feature>
<name>A0ABQ3W1L1_9LACO</name>
<feature type="region of interest" description="Disordered" evidence="1">
    <location>
        <begin position="27"/>
        <end position="58"/>
    </location>
</feature>
<protein>
    <recommendedName>
        <fullName evidence="5">DUF4352 domain-containing protein</fullName>
    </recommendedName>
</protein>
<organism evidence="3 4">
    <name type="scientific">Lentilactobacillus fungorum</name>
    <dbReference type="NCBI Taxonomy" id="2201250"/>
    <lineage>
        <taxon>Bacteria</taxon>
        <taxon>Bacillati</taxon>
        <taxon>Bacillota</taxon>
        <taxon>Bacilli</taxon>
        <taxon>Lactobacillales</taxon>
        <taxon>Lactobacillaceae</taxon>
        <taxon>Lentilactobacillus</taxon>
    </lineage>
</organism>
<evidence type="ECO:0000313" key="4">
    <source>
        <dbReference type="Proteomes" id="UP000604765"/>
    </source>
</evidence>
<sequence>MKKRQLAVILCAFLIVGIAGCAHQPKTSSQSKNSLQANMQNSSSSASTKSKESSTKDLGNYQYKVPKKVVQNKHYVKNGNLTSPHQFSYDRFGTEQQLAKITSNHATLSTGSVNYQVDKVRVLKNTAKTPEAKAAAEQVLNITTIPNTYYTFVLNYTVTNKHAFQVALNGVQTVKTSTGQRLTTVDQLSDSSAGNKIPAHESATFVMNGYLYNYGNKPAKTLTIDFGPIFTTNGKQVSNAPNHKMQVKLN</sequence>
<keyword evidence="2" id="KW-0732">Signal</keyword>
<gene>
    <name evidence="3" type="ORF">YK48G_25070</name>
</gene>
<feature type="chain" id="PRO_5045517622" description="DUF4352 domain-containing protein" evidence="2">
    <location>
        <begin position="22"/>
        <end position="250"/>
    </location>
</feature>
<reference evidence="3 4" key="1">
    <citation type="journal article" date="2021" name="Int. J. Syst. Evol. Microbiol.">
        <title>Lentilactobacillus fungorum sp. nov., isolated from spent mushroom substrates.</title>
        <authorList>
            <person name="Tohno M."/>
            <person name="Tanizawa Y."/>
            <person name="Kojima Y."/>
            <person name="Sakamoto M."/>
            <person name="Ohkuma M."/>
            <person name="Kobayashi H."/>
        </authorList>
    </citation>
    <scope>NUCLEOTIDE SEQUENCE [LARGE SCALE GENOMIC DNA]</scope>
    <source>
        <strain evidence="3 4">YK48G</strain>
    </source>
</reference>
<dbReference type="RefSeq" id="WP_203631062.1">
    <property type="nucleotide sequence ID" value="NZ_BNJR01000020.1"/>
</dbReference>
<evidence type="ECO:0008006" key="5">
    <source>
        <dbReference type="Google" id="ProtNLM"/>
    </source>
</evidence>
<accession>A0ABQ3W1L1</accession>
<dbReference type="EMBL" id="BNJR01000020">
    <property type="protein sequence ID" value="GHP15082.1"/>
    <property type="molecule type" value="Genomic_DNA"/>
</dbReference>
<evidence type="ECO:0000256" key="2">
    <source>
        <dbReference type="SAM" id="SignalP"/>
    </source>
</evidence>
<feature type="signal peptide" evidence="2">
    <location>
        <begin position="1"/>
        <end position="21"/>
    </location>
</feature>
<dbReference type="PROSITE" id="PS51257">
    <property type="entry name" value="PROKAR_LIPOPROTEIN"/>
    <property type="match status" value="1"/>
</dbReference>
<proteinExistence type="predicted"/>
<evidence type="ECO:0000313" key="3">
    <source>
        <dbReference type="EMBL" id="GHP15082.1"/>
    </source>
</evidence>
<comment type="caution">
    <text evidence="3">The sequence shown here is derived from an EMBL/GenBank/DDBJ whole genome shotgun (WGS) entry which is preliminary data.</text>
</comment>
<dbReference type="Proteomes" id="UP000604765">
    <property type="component" value="Unassembled WGS sequence"/>
</dbReference>
<keyword evidence="4" id="KW-1185">Reference proteome</keyword>